<dbReference type="KEGG" id="pmrn:116946515"/>
<evidence type="ECO:0000313" key="3">
    <source>
        <dbReference type="Proteomes" id="UP001318040"/>
    </source>
</evidence>
<dbReference type="SUPFAM" id="SSF81321">
    <property type="entry name" value="Family A G protein-coupled receptor-like"/>
    <property type="match status" value="1"/>
</dbReference>
<feature type="transmembrane region" description="Helical" evidence="2">
    <location>
        <begin position="323"/>
        <end position="343"/>
    </location>
</feature>
<sequence length="510" mass="52948">MANGTSGGSPTLQTNLTFIATTLYTNLTSIATSLYTNLTSIALARQTNLTSVAQTLYTNLTSVAPALYTNLTSVAPTLHTNLTSVVTTLHSNLTSIAATRLSGMDVELLYTFVFSVIIPAAVIVGGAVNICASCVVVAVVSGERVLRERARFVLLAGALVGDMVFTVPAIVTYGMAKLELLMPSVAVSISVMIIRTALFVGVLCIAAMSMELYIAVCLPLRHARLCNLRSAYGCLATTLALGAAPALARLALEILSSASQGTALLLSTVFSNSIQGGGGAASGPGSSVAANGSLQAATGAPALLSSAAQMASIELALNMLRQVPAVLVLVLAYLCVIGSYVLVSKECRRVSQRGRTRNTIGGFQQKSKNRNLGSLEAPLPGDKGAGGKQGAPLESQDAPEDSKNPNRARNTIGIHAVQLTLYLSALYYPYMHGIIDGTVAVQEWRLRYRALVFLLCFVLPRALSPVVHGVRCRELRRGWRKRIGVAGAGGGLGGRGVGGGGGGEGGKQGD</sequence>
<protein>
    <submittedName>
        <fullName evidence="4">Uncharacterized protein LOC116946515</fullName>
    </submittedName>
</protein>
<dbReference type="PANTHER" id="PTHR26451">
    <property type="entry name" value="G_PROTEIN_RECEP_F1_2 DOMAIN-CONTAINING PROTEIN"/>
    <property type="match status" value="1"/>
</dbReference>
<proteinExistence type="predicted"/>
<keyword evidence="3" id="KW-1185">Reference proteome</keyword>
<evidence type="ECO:0000256" key="2">
    <source>
        <dbReference type="SAM" id="Phobius"/>
    </source>
</evidence>
<keyword evidence="2" id="KW-1133">Transmembrane helix</keyword>
<keyword evidence="2" id="KW-0472">Membrane</keyword>
<organism evidence="3 4">
    <name type="scientific">Petromyzon marinus</name>
    <name type="common">Sea lamprey</name>
    <dbReference type="NCBI Taxonomy" id="7757"/>
    <lineage>
        <taxon>Eukaryota</taxon>
        <taxon>Metazoa</taxon>
        <taxon>Chordata</taxon>
        <taxon>Craniata</taxon>
        <taxon>Vertebrata</taxon>
        <taxon>Cyclostomata</taxon>
        <taxon>Hyperoartia</taxon>
        <taxon>Petromyzontiformes</taxon>
        <taxon>Petromyzontidae</taxon>
        <taxon>Petromyzon</taxon>
    </lineage>
</organism>
<reference evidence="4" key="1">
    <citation type="submission" date="2025-08" db="UniProtKB">
        <authorList>
            <consortium name="RefSeq"/>
        </authorList>
    </citation>
    <scope>IDENTIFICATION</scope>
    <source>
        <tissue evidence="4">Sperm</tissue>
    </source>
</reference>
<dbReference type="InterPro" id="IPR052921">
    <property type="entry name" value="GPCR1_Superfamily_Member"/>
</dbReference>
<dbReference type="GO" id="GO:0005549">
    <property type="term" value="F:odorant binding"/>
    <property type="evidence" value="ECO:0007669"/>
    <property type="project" value="TreeGrafter"/>
</dbReference>
<dbReference type="GO" id="GO:0016020">
    <property type="term" value="C:membrane"/>
    <property type="evidence" value="ECO:0007669"/>
    <property type="project" value="TreeGrafter"/>
</dbReference>
<feature type="transmembrane region" description="Helical" evidence="2">
    <location>
        <begin position="412"/>
        <end position="430"/>
    </location>
</feature>
<feature type="region of interest" description="Disordered" evidence="1">
    <location>
        <begin position="371"/>
        <end position="407"/>
    </location>
</feature>
<dbReference type="RefSeq" id="XP_032817372.1">
    <property type="nucleotide sequence ID" value="XM_032961481.1"/>
</dbReference>
<dbReference type="GeneID" id="116946515"/>
<evidence type="ECO:0000313" key="4">
    <source>
        <dbReference type="RefSeq" id="XP_032817372.1"/>
    </source>
</evidence>
<dbReference type="PANTHER" id="PTHR26451:SF991">
    <property type="entry name" value="ODORANT RECEPTOR"/>
    <property type="match status" value="1"/>
</dbReference>
<name>A0AAJ7X197_PETMA</name>
<feature type="transmembrane region" description="Helical" evidence="2">
    <location>
        <begin position="109"/>
        <end position="140"/>
    </location>
</feature>
<accession>A0AAJ7X197</accession>
<dbReference type="AlphaFoldDB" id="A0AAJ7X197"/>
<feature type="transmembrane region" description="Helical" evidence="2">
    <location>
        <begin position="152"/>
        <end position="176"/>
    </location>
</feature>
<feature type="transmembrane region" description="Helical" evidence="2">
    <location>
        <begin position="450"/>
        <end position="470"/>
    </location>
</feature>
<keyword evidence="2" id="KW-0812">Transmembrane</keyword>
<dbReference type="Gene3D" id="1.20.1070.10">
    <property type="entry name" value="Rhodopsin 7-helix transmembrane proteins"/>
    <property type="match status" value="1"/>
</dbReference>
<feature type="transmembrane region" description="Helical" evidence="2">
    <location>
        <begin position="196"/>
        <end position="220"/>
    </location>
</feature>
<feature type="transmembrane region" description="Helical" evidence="2">
    <location>
        <begin position="232"/>
        <end position="252"/>
    </location>
</feature>
<dbReference type="Proteomes" id="UP001318040">
    <property type="component" value="Chromosome 27"/>
</dbReference>
<gene>
    <name evidence="4" type="primary">LOC116946515</name>
</gene>
<dbReference type="GO" id="GO:0004984">
    <property type="term" value="F:olfactory receptor activity"/>
    <property type="evidence" value="ECO:0007669"/>
    <property type="project" value="TreeGrafter"/>
</dbReference>
<evidence type="ECO:0000256" key="1">
    <source>
        <dbReference type="SAM" id="MobiDB-lite"/>
    </source>
</evidence>